<name>A0A1W9Z0F4_MYCBA</name>
<evidence type="ECO:0000313" key="2">
    <source>
        <dbReference type="EMBL" id="ORA05689.1"/>
    </source>
</evidence>
<dbReference type="EMBL" id="MVHJ01000005">
    <property type="protein sequence ID" value="ORA05689.1"/>
    <property type="molecule type" value="Genomic_DNA"/>
</dbReference>
<protein>
    <recommendedName>
        <fullName evidence="4">DUF5652 domain-containing protein</fullName>
    </recommendedName>
</protein>
<evidence type="ECO:0000256" key="1">
    <source>
        <dbReference type="SAM" id="Phobius"/>
    </source>
</evidence>
<reference evidence="2 3" key="1">
    <citation type="submission" date="2017-02" db="EMBL/GenBank/DDBJ databases">
        <title>The new phylogeny of genus Mycobacterium.</title>
        <authorList>
            <person name="Tortoli E."/>
            <person name="Trovato A."/>
            <person name="Cirillo D.M."/>
        </authorList>
    </citation>
    <scope>NUCLEOTIDE SEQUENCE [LARGE SCALE GENOMIC DNA]</scope>
    <source>
        <strain evidence="2 3">DSM 45578</strain>
    </source>
</reference>
<keyword evidence="1" id="KW-1133">Transmembrane helix</keyword>
<evidence type="ECO:0000313" key="3">
    <source>
        <dbReference type="Proteomes" id="UP000192366"/>
    </source>
</evidence>
<proteinExistence type="predicted"/>
<evidence type="ECO:0008006" key="4">
    <source>
        <dbReference type="Google" id="ProtNLM"/>
    </source>
</evidence>
<feature type="transmembrane region" description="Helical" evidence="1">
    <location>
        <begin position="48"/>
        <end position="69"/>
    </location>
</feature>
<feature type="transmembrane region" description="Helical" evidence="1">
    <location>
        <begin position="15"/>
        <end position="36"/>
    </location>
</feature>
<keyword evidence="1" id="KW-0472">Membrane</keyword>
<gene>
    <name evidence="2" type="ORF">BST17_07895</name>
</gene>
<sequence>MAGTLWKNLHPAGKAVIVALTVLDAGLRAVALRDLAGRDARQVNGPRWLWRAALGLVTSSGVLPVAYFLRGRKPATVTPISGG</sequence>
<keyword evidence="1" id="KW-0812">Transmembrane</keyword>
<organism evidence="2 3">
    <name type="scientific">Mycolicibacterium bacteremicum</name>
    <name type="common">Mycobacterium bacteremicum</name>
    <dbReference type="NCBI Taxonomy" id="564198"/>
    <lineage>
        <taxon>Bacteria</taxon>
        <taxon>Bacillati</taxon>
        <taxon>Actinomycetota</taxon>
        <taxon>Actinomycetes</taxon>
        <taxon>Mycobacteriales</taxon>
        <taxon>Mycobacteriaceae</taxon>
        <taxon>Mycolicibacterium</taxon>
    </lineage>
</organism>
<dbReference type="RefSeq" id="WP_083056853.1">
    <property type="nucleotide sequence ID" value="NZ_JACKVM010000014.1"/>
</dbReference>
<dbReference type="OrthoDB" id="5125307at2"/>
<keyword evidence="3" id="KW-1185">Reference proteome</keyword>
<dbReference type="Proteomes" id="UP000192366">
    <property type="component" value="Unassembled WGS sequence"/>
</dbReference>
<accession>A0A1W9Z0F4</accession>
<dbReference type="STRING" id="564198.BST17_07895"/>
<comment type="caution">
    <text evidence="2">The sequence shown here is derived from an EMBL/GenBank/DDBJ whole genome shotgun (WGS) entry which is preliminary data.</text>
</comment>
<dbReference type="AlphaFoldDB" id="A0A1W9Z0F4"/>